<dbReference type="InterPro" id="IPR018389">
    <property type="entry name" value="DctP_fam"/>
</dbReference>
<keyword evidence="1 2" id="KW-0732">Signal</keyword>
<comment type="caution">
    <text evidence="3">The sequence shown here is derived from an EMBL/GenBank/DDBJ whole genome shotgun (WGS) entry which is preliminary data.</text>
</comment>
<accession>A0A108CK69</accession>
<sequence length="347" mass="37495">MKLTNIVMTCLLAGAAIGSAMAHDPVMDRHTPGTWGVATSYPSDTVSGHAATEFARLLNAGVHQPELAIAKFDVEALPAALLSGLESAPFALLFASDLANDERILGLSVRPYEVTTIAEAQEMAKLAKPAYRTALGNHDLVLLAVIPWPPTGLWSRTQISSPDNFAGMRIRTYDQSSKRVMEALGAQVVSLPIREAFDQISRGALDGVMSSGDGAAGRAYAESLPNFTALQYAFPVSFLVARKGFLDRLPPPDRQAVFDAGLQTERLAWQRLPERVRQNYRAMDELGVNVTDPVPQPVLSAVQRAAVNVATTTYPTDYETTQTLSKFHGCDLSIHRACPSMNSEGQQ</sequence>
<dbReference type="NCBIfam" id="NF037995">
    <property type="entry name" value="TRAP_S1"/>
    <property type="match status" value="1"/>
</dbReference>
<feature type="chain" id="PRO_5007129753" evidence="2">
    <location>
        <begin position="23"/>
        <end position="347"/>
    </location>
</feature>
<evidence type="ECO:0000313" key="3">
    <source>
        <dbReference type="EMBL" id="KWK75889.1"/>
    </source>
</evidence>
<dbReference type="PANTHER" id="PTHR33376:SF4">
    <property type="entry name" value="SIALIC ACID-BINDING PERIPLASMIC PROTEIN SIAP"/>
    <property type="match status" value="1"/>
</dbReference>
<dbReference type="RefSeq" id="WP_060234676.1">
    <property type="nucleotide sequence ID" value="NZ_LPLU01000081.1"/>
</dbReference>
<evidence type="ECO:0000256" key="1">
    <source>
        <dbReference type="ARBA" id="ARBA00022729"/>
    </source>
</evidence>
<protein>
    <submittedName>
        <fullName evidence="3">C4-dicarboxylate ABC transporter substrate-binding protein</fullName>
    </submittedName>
</protein>
<evidence type="ECO:0000256" key="2">
    <source>
        <dbReference type="SAM" id="SignalP"/>
    </source>
</evidence>
<gene>
    <name evidence="3" type="ORF">WM16_13385</name>
</gene>
<dbReference type="Proteomes" id="UP000065504">
    <property type="component" value="Unassembled WGS sequence"/>
</dbReference>
<proteinExistence type="predicted"/>
<organism evidence="3 4">
    <name type="scientific">Burkholderia ubonensis</name>
    <dbReference type="NCBI Taxonomy" id="101571"/>
    <lineage>
        <taxon>Bacteria</taxon>
        <taxon>Pseudomonadati</taxon>
        <taxon>Pseudomonadota</taxon>
        <taxon>Betaproteobacteria</taxon>
        <taxon>Burkholderiales</taxon>
        <taxon>Burkholderiaceae</taxon>
        <taxon>Burkholderia</taxon>
        <taxon>Burkholderia cepacia complex</taxon>
    </lineage>
</organism>
<dbReference type="Gene3D" id="3.40.190.170">
    <property type="entry name" value="Bacterial extracellular solute-binding protein, family 7"/>
    <property type="match status" value="1"/>
</dbReference>
<reference evidence="3 4" key="1">
    <citation type="submission" date="2015-11" db="EMBL/GenBank/DDBJ databases">
        <title>Expanding the genomic diversity of Burkholderia species for the development of highly accurate diagnostics.</title>
        <authorList>
            <person name="Sahl J."/>
            <person name="Keim P."/>
            <person name="Wagner D."/>
        </authorList>
    </citation>
    <scope>NUCLEOTIDE SEQUENCE [LARGE SCALE GENOMIC DNA]</scope>
    <source>
        <strain evidence="3 4">MSMB782WGS</strain>
    </source>
</reference>
<dbReference type="PANTHER" id="PTHR33376">
    <property type="match status" value="1"/>
</dbReference>
<dbReference type="EMBL" id="LPLU01000081">
    <property type="protein sequence ID" value="KWK75889.1"/>
    <property type="molecule type" value="Genomic_DNA"/>
</dbReference>
<dbReference type="GO" id="GO:0055085">
    <property type="term" value="P:transmembrane transport"/>
    <property type="evidence" value="ECO:0007669"/>
    <property type="project" value="InterPro"/>
</dbReference>
<dbReference type="InterPro" id="IPR038404">
    <property type="entry name" value="TRAP_DctP_sf"/>
</dbReference>
<name>A0A108CK69_9BURK</name>
<dbReference type="AlphaFoldDB" id="A0A108CK69"/>
<evidence type="ECO:0000313" key="4">
    <source>
        <dbReference type="Proteomes" id="UP000065504"/>
    </source>
</evidence>
<feature type="signal peptide" evidence="2">
    <location>
        <begin position="1"/>
        <end position="22"/>
    </location>
</feature>
<dbReference type="Pfam" id="PF03480">
    <property type="entry name" value="DctP"/>
    <property type="match status" value="1"/>
</dbReference>